<dbReference type="Pfam" id="PF23855">
    <property type="entry name" value="DUF7218"/>
    <property type="match status" value="1"/>
</dbReference>
<keyword evidence="3" id="KW-1185">Reference proteome</keyword>
<proteinExistence type="predicted"/>
<dbReference type="Proteomes" id="UP001166293">
    <property type="component" value="Unassembled WGS sequence"/>
</dbReference>
<dbReference type="EMBL" id="JAHRWL010000001">
    <property type="protein sequence ID" value="MBV2358380.1"/>
    <property type="molecule type" value="Genomic_DNA"/>
</dbReference>
<evidence type="ECO:0000256" key="1">
    <source>
        <dbReference type="SAM" id="MobiDB-lite"/>
    </source>
</evidence>
<evidence type="ECO:0000313" key="3">
    <source>
        <dbReference type="Proteomes" id="UP001166293"/>
    </source>
</evidence>
<evidence type="ECO:0000313" key="2">
    <source>
        <dbReference type="EMBL" id="MBV2358380.1"/>
    </source>
</evidence>
<gene>
    <name evidence="2" type="ORF">KUH32_01210</name>
</gene>
<organism evidence="2 3">
    <name type="scientific">Thalassococcus arenae</name>
    <dbReference type="NCBI Taxonomy" id="2851652"/>
    <lineage>
        <taxon>Bacteria</taxon>
        <taxon>Pseudomonadati</taxon>
        <taxon>Pseudomonadota</taxon>
        <taxon>Alphaproteobacteria</taxon>
        <taxon>Rhodobacterales</taxon>
        <taxon>Roseobacteraceae</taxon>
        <taxon>Thalassococcus</taxon>
    </lineage>
</organism>
<dbReference type="InterPro" id="IPR055642">
    <property type="entry name" value="DUF7218"/>
</dbReference>
<reference evidence="2" key="1">
    <citation type="submission" date="2021-06" db="EMBL/GenBank/DDBJ databases">
        <title>Thalassococcus sp. CAU 1522 isolated from sea sand, Republic of Korea.</title>
        <authorList>
            <person name="Kim W."/>
        </authorList>
    </citation>
    <scope>NUCLEOTIDE SEQUENCE</scope>
    <source>
        <strain evidence="2">CAU 1522</strain>
    </source>
</reference>
<accession>A0ABS6N4E3</accession>
<protein>
    <submittedName>
        <fullName evidence="2">Rho termination factor</fullName>
    </submittedName>
</protein>
<sequence length="84" mass="9450">MGHGRSIKNDDTYEALRDKGYDKSKAAAIANAQANDTMSPSEKGGQARPYEEWTRDDLYQRARELDIDGRSDMTKAKLIEALRS</sequence>
<feature type="region of interest" description="Disordered" evidence="1">
    <location>
        <begin position="31"/>
        <end position="55"/>
    </location>
</feature>
<name>A0ABS6N4E3_9RHOB</name>
<dbReference type="RefSeq" id="WP_217776247.1">
    <property type="nucleotide sequence ID" value="NZ_JAHRWL010000001.1"/>
</dbReference>
<comment type="caution">
    <text evidence="2">The sequence shown here is derived from an EMBL/GenBank/DDBJ whole genome shotgun (WGS) entry which is preliminary data.</text>
</comment>